<accession>A0ABP6VVE4</accession>
<protein>
    <recommendedName>
        <fullName evidence="4">Htaa domain-containing protein</fullName>
    </recommendedName>
</protein>
<gene>
    <name evidence="2" type="ORF">GCM10022419_020630</name>
</gene>
<evidence type="ECO:0000313" key="2">
    <source>
        <dbReference type="EMBL" id="GAA3540402.1"/>
    </source>
</evidence>
<organism evidence="2 3">
    <name type="scientific">Nonomuraea rosea</name>
    <dbReference type="NCBI Taxonomy" id="638574"/>
    <lineage>
        <taxon>Bacteria</taxon>
        <taxon>Bacillati</taxon>
        <taxon>Actinomycetota</taxon>
        <taxon>Actinomycetes</taxon>
        <taxon>Streptosporangiales</taxon>
        <taxon>Streptosporangiaceae</taxon>
        <taxon>Nonomuraea</taxon>
    </lineage>
</organism>
<feature type="chain" id="PRO_5046178285" description="Htaa domain-containing protein" evidence="1">
    <location>
        <begin position="29"/>
        <end position="449"/>
    </location>
</feature>
<dbReference type="RefSeq" id="WP_345560545.1">
    <property type="nucleotide sequence ID" value="NZ_BAABDQ010000003.1"/>
</dbReference>
<comment type="caution">
    <text evidence="2">The sequence shown here is derived from an EMBL/GenBank/DDBJ whole genome shotgun (WGS) entry which is preliminary data.</text>
</comment>
<evidence type="ECO:0000313" key="3">
    <source>
        <dbReference type="Proteomes" id="UP001500630"/>
    </source>
</evidence>
<keyword evidence="1" id="KW-0732">Signal</keyword>
<sequence>MLQRIRVAALALALGAGVLALPPTAATAAAAPSISDVSISPASPIVVFDSAVTVTFSFTTKDAGKGELQLKPPGLSVESPVDLTPSPAGEWTKWTGTKSFDGKLDGKWGFRATAHGDGDKSTSGTFEVAKALATKIVDFDASPDLVDKGDAIKASGRLLADGKGYEGQSVAITFRERGSDTYRDVTKVTTGRGGWFSATVRANATGWWRAEFARSSTAAASVSDADRVDVKRGSLGSRIVDFDARPEPVDKGDRLTFTGALRVEGRDGLAGQRVGIFFRADGSRRWEYVTSDVTGRHGRFWASATAATSGWWRAEFAGASGVNGAVSDADWVKVNQPAPPPEADKADTRVIKINAYPEPVKRGRYLKVKGWLQIDDDGSWEGYSGRVALYFKPLHSRKWQYVKTTTSSDSGRLYTRVKAWKSGHWKFVFSGDDDTYGDTSGRDYVRVKR</sequence>
<dbReference type="EMBL" id="BAABDQ010000003">
    <property type="protein sequence ID" value="GAA3540402.1"/>
    <property type="molecule type" value="Genomic_DNA"/>
</dbReference>
<evidence type="ECO:0000256" key="1">
    <source>
        <dbReference type="SAM" id="SignalP"/>
    </source>
</evidence>
<proteinExistence type="predicted"/>
<reference evidence="3" key="1">
    <citation type="journal article" date="2019" name="Int. J. Syst. Evol. Microbiol.">
        <title>The Global Catalogue of Microorganisms (GCM) 10K type strain sequencing project: providing services to taxonomists for standard genome sequencing and annotation.</title>
        <authorList>
            <consortium name="The Broad Institute Genomics Platform"/>
            <consortium name="The Broad Institute Genome Sequencing Center for Infectious Disease"/>
            <person name="Wu L."/>
            <person name="Ma J."/>
        </authorList>
    </citation>
    <scope>NUCLEOTIDE SEQUENCE [LARGE SCALE GENOMIC DNA]</scope>
    <source>
        <strain evidence="3">JCM 17326</strain>
    </source>
</reference>
<dbReference type="Proteomes" id="UP001500630">
    <property type="component" value="Unassembled WGS sequence"/>
</dbReference>
<evidence type="ECO:0008006" key="4">
    <source>
        <dbReference type="Google" id="ProtNLM"/>
    </source>
</evidence>
<keyword evidence="3" id="KW-1185">Reference proteome</keyword>
<feature type="signal peptide" evidence="1">
    <location>
        <begin position="1"/>
        <end position="28"/>
    </location>
</feature>
<name>A0ABP6VVE4_9ACTN</name>